<organism evidence="2 3">
    <name type="scientific">Candidatus Sulfuritelmatomonas gaucii</name>
    <dbReference type="NCBI Taxonomy" id="2043161"/>
    <lineage>
        <taxon>Bacteria</taxon>
        <taxon>Pseudomonadati</taxon>
        <taxon>Acidobacteriota</taxon>
        <taxon>Terriglobia</taxon>
        <taxon>Terriglobales</taxon>
        <taxon>Acidobacteriaceae</taxon>
        <taxon>Candidatus Sulfuritelmatomonas</taxon>
    </lineage>
</organism>
<keyword evidence="1" id="KW-0812">Transmembrane</keyword>
<evidence type="ECO:0000313" key="3">
    <source>
        <dbReference type="Proteomes" id="UP000239735"/>
    </source>
</evidence>
<keyword evidence="1" id="KW-0472">Membrane</keyword>
<feature type="transmembrane region" description="Helical" evidence="1">
    <location>
        <begin position="7"/>
        <end position="27"/>
    </location>
</feature>
<evidence type="ECO:0000256" key="1">
    <source>
        <dbReference type="SAM" id="Phobius"/>
    </source>
</evidence>
<gene>
    <name evidence="2" type="ORF">SBA5_250083</name>
</gene>
<name>A0A2N9L9M6_9BACT</name>
<dbReference type="Proteomes" id="UP000239735">
    <property type="component" value="Unassembled WGS sequence"/>
</dbReference>
<sequence>MSVMTRRWIVLAAIAIGAILLFNYWASFQPLSTLAYSGIVLALIGLANLAIPFRFFGVRKRATGAWILAGGVGLAVAALLWPAPVHRVAQHRTRLDDIMPEYQFSERHTVRTRAHPEQVMQATRAATWGDLKSLNTLMKVRGAVLREPLHDNGYFSPDKRILDAFAASGYLVDSSEHEFVMFGAVNMRERRPSGVSNAQEFVDYREQGAIKTAFDFNAKDAGAGWSTLTTETRMMVQNDSTRGPAIYWRLIVPGSGLLRREWLDGIKRRAENDH</sequence>
<dbReference type="EMBL" id="OKRB01000081">
    <property type="protein sequence ID" value="SPE19853.1"/>
    <property type="molecule type" value="Genomic_DNA"/>
</dbReference>
<keyword evidence="1" id="KW-1133">Transmembrane helix</keyword>
<evidence type="ECO:0000313" key="2">
    <source>
        <dbReference type="EMBL" id="SPE19853.1"/>
    </source>
</evidence>
<accession>A0A2N9L9M6</accession>
<protein>
    <submittedName>
        <fullName evidence="2">Uncharacterized protein</fullName>
    </submittedName>
</protein>
<reference evidence="3" key="1">
    <citation type="submission" date="2018-02" db="EMBL/GenBank/DDBJ databases">
        <authorList>
            <person name="Hausmann B."/>
        </authorList>
    </citation>
    <scope>NUCLEOTIDE SEQUENCE [LARGE SCALE GENOMIC DNA]</scope>
    <source>
        <strain evidence="3">Peat soil MAG SbA5</strain>
    </source>
</reference>
<feature type="transmembrane region" description="Helical" evidence="1">
    <location>
        <begin position="63"/>
        <end position="83"/>
    </location>
</feature>
<dbReference type="AlphaFoldDB" id="A0A2N9L9M6"/>
<proteinExistence type="predicted"/>
<feature type="transmembrane region" description="Helical" evidence="1">
    <location>
        <begin position="33"/>
        <end position="51"/>
    </location>
</feature>